<evidence type="ECO:0000313" key="3">
    <source>
        <dbReference type="Proteomes" id="UP000004605"/>
    </source>
</evidence>
<dbReference type="RefSeq" id="WP_006711314.1">
    <property type="nucleotide sequence ID" value="NZ_AFWF01000065.1"/>
</dbReference>
<gene>
    <name evidence="2" type="ORF">VII00023_18529</name>
</gene>
<dbReference type="Gene3D" id="1.10.10.2830">
    <property type="match status" value="1"/>
</dbReference>
<evidence type="ECO:0000313" key="2">
    <source>
        <dbReference type="EMBL" id="EGU44708.1"/>
    </source>
</evidence>
<dbReference type="PANTHER" id="PTHR38973:SF2">
    <property type="entry name" value="PARB_REPB_SPO0J FAMILY PLASMID PARTITION PROTEIN"/>
    <property type="match status" value="1"/>
</dbReference>
<keyword evidence="3" id="KW-1185">Reference proteome</keyword>
<sequence>MSNNALAKRLQQRKSAIENIGVHDECVATNVQNNLRKLKLGSGKLVELELRWFKDRCDIESSTAVDVSNIRDQEQLTAENLQDIISSIDDIQLYPAIGYLDDGIVKIVDGSRRRKAAIIKNCQYVVEVANCKLSLKDAEEIVRISEQKKKLSYVEWGRFYQAKLSQGIYPDAKTMADAEGVSTGYLSLCINAAKVPNELLNLFLDNSLIASQKHTKLLVNVTKVLQSRDIKLQSFIDDLEGELVIALENACTPEEHTELVCHIIGTAKDRLIRTPKNKEKDKLKVENLGRGVTFSIKSKDSAIINLRKVPDDKKKKIKDFIRELMDAES</sequence>
<dbReference type="CDD" id="cd16394">
    <property type="entry name" value="sopB_N"/>
    <property type="match status" value="1"/>
</dbReference>
<organism evidence="2 3">
    <name type="scientific">Vibrio ichthyoenteri ATCC 700023</name>
    <dbReference type="NCBI Taxonomy" id="870968"/>
    <lineage>
        <taxon>Bacteria</taxon>
        <taxon>Pseudomonadati</taxon>
        <taxon>Pseudomonadota</taxon>
        <taxon>Gammaproteobacteria</taxon>
        <taxon>Vibrionales</taxon>
        <taxon>Vibrionaceae</taxon>
        <taxon>Vibrio</taxon>
    </lineage>
</organism>
<accession>F9RZN2</accession>
<dbReference type="AlphaFoldDB" id="F9RZN2"/>
<dbReference type="EMBL" id="AFWF01000065">
    <property type="protein sequence ID" value="EGU44708.1"/>
    <property type="molecule type" value="Genomic_DNA"/>
</dbReference>
<name>F9RZN2_9VIBR</name>
<dbReference type="Proteomes" id="UP000004605">
    <property type="component" value="Unassembled WGS sequence"/>
</dbReference>
<reference evidence="2 3" key="1">
    <citation type="journal article" date="2012" name="Int. J. Syst. Evol. Microbiol.">
        <title>Vibrio caribbeanicus sp. nov., isolated from the marine sponge Scleritoderma cyanea.</title>
        <authorList>
            <person name="Hoffmann M."/>
            <person name="Monday S.R."/>
            <person name="Allard M.W."/>
            <person name="Strain E.A."/>
            <person name="Whittaker P."/>
            <person name="Naum M."/>
            <person name="McCarthy P.J."/>
            <person name="Lopez J.V."/>
            <person name="Fischer M."/>
            <person name="Brown E.W."/>
        </authorList>
    </citation>
    <scope>NUCLEOTIDE SEQUENCE [LARGE SCALE GENOMIC DNA]</scope>
    <source>
        <strain evidence="2 3">ATCC 700023</strain>
    </source>
</reference>
<dbReference type="OrthoDB" id="5719994at2"/>
<evidence type="ECO:0000256" key="1">
    <source>
        <dbReference type="ARBA" id="ARBA00023125"/>
    </source>
</evidence>
<dbReference type="PANTHER" id="PTHR38973">
    <property type="entry name" value="PLASMID PARTITIONING CONTROL PROTEIN-RELATED"/>
    <property type="match status" value="1"/>
</dbReference>
<proteinExistence type="predicted"/>
<comment type="caution">
    <text evidence="2">The sequence shown here is derived from an EMBL/GenBank/DDBJ whole genome shotgun (WGS) entry which is preliminary data.</text>
</comment>
<dbReference type="GO" id="GO:0003677">
    <property type="term" value="F:DNA binding"/>
    <property type="evidence" value="ECO:0007669"/>
    <property type="project" value="UniProtKB-KW"/>
</dbReference>
<protein>
    <submittedName>
        <fullName evidence="2">DNA-binding protein parB</fullName>
    </submittedName>
</protein>
<keyword evidence="1 2" id="KW-0238">DNA-binding</keyword>